<dbReference type="Proteomes" id="UP000226079">
    <property type="component" value="Unassembled WGS sequence"/>
</dbReference>
<dbReference type="RefSeq" id="WP_098459863.1">
    <property type="nucleotide sequence ID" value="NZ_PDJC01000001.1"/>
</dbReference>
<dbReference type="AlphaFoldDB" id="A0A2A9CRZ2"/>
<organism evidence="1 2">
    <name type="scientific">Propionicimonas paludicola</name>
    <dbReference type="NCBI Taxonomy" id="185243"/>
    <lineage>
        <taxon>Bacteria</taxon>
        <taxon>Bacillati</taxon>
        <taxon>Actinomycetota</taxon>
        <taxon>Actinomycetes</taxon>
        <taxon>Propionibacteriales</taxon>
        <taxon>Nocardioidaceae</taxon>
        <taxon>Propionicimonas</taxon>
    </lineage>
</organism>
<proteinExistence type="predicted"/>
<evidence type="ECO:0000313" key="2">
    <source>
        <dbReference type="Proteomes" id="UP000226079"/>
    </source>
</evidence>
<keyword evidence="2" id="KW-1185">Reference proteome</keyword>
<name>A0A2A9CRZ2_9ACTN</name>
<sequence length="117" mass="12053">MSIEETIADLEARKAQLEAAADLLGRNTCIGGIVGGMAAAYARATMLVTLGAASDFVAQACAQEADKLRELGDAIPGLIAMLELAQMLRGVHNVDELRVLKAAREAAAAGVGHVDGH</sequence>
<evidence type="ECO:0000313" key="1">
    <source>
        <dbReference type="EMBL" id="PFG16309.1"/>
    </source>
</evidence>
<gene>
    <name evidence="1" type="ORF">ATK74_0843</name>
</gene>
<protein>
    <submittedName>
        <fullName evidence="1">Uncharacterized protein</fullName>
    </submittedName>
</protein>
<dbReference type="EMBL" id="PDJC01000001">
    <property type="protein sequence ID" value="PFG16309.1"/>
    <property type="molecule type" value="Genomic_DNA"/>
</dbReference>
<reference evidence="1 2" key="1">
    <citation type="submission" date="2017-10" db="EMBL/GenBank/DDBJ databases">
        <title>Sequencing the genomes of 1000 actinobacteria strains.</title>
        <authorList>
            <person name="Klenk H.-P."/>
        </authorList>
    </citation>
    <scope>NUCLEOTIDE SEQUENCE [LARGE SCALE GENOMIC DNA]</scope>
    <source>
        <strain evidence="1 2">DSM 15597</strain>
    </source>
</reference>
<comment type="caution">
    <text evidence="1">The sequence shown here is derived from an EMBL/GenBank/DDBJ whole genome shotgun (WGS) entry which is preliminary data.</text>
</comment>
<accession>A0A2A9CRZ2</accession>